<organism evidence="4">
    <name type="scientific">Desulfatirhabdium butyrativorans</name>
    <dbReference type="NCBI Taxonomy" id="340467"/>
    <lineage>
        <taxon>Bacteria</taxon>
        <taxon>Pseudomonadati</taxon>
        <taxon>Thermodesulfobacteriota</taxon>
        <taxon>Desulfobacteria</taxon>
        <taxon>Desulfobacterales</taxon>
        <taxon>Desulfatirhabdiaceae</taxon>
        <taxon>Desulfatirhabdium</taxon>
    </lineage>
</organism>
<dbReference type="InterPro" id="IPR036513">
    <property type="entry name" value="STAS_dom_sf"/>
</dbReference>
<dbReference type="InterPro" id="IPR003658">
    <property type="entry name" value="Anti-sigma_ant"/>
</dbReference>
<dbReference type="PROSITE" id="PS50801">
    <property type="entry name" value="STAS"/>
    <property type="match status" value="1"/>
</dbReference>
<evidence type="ECO:0000256" key="2">
    <source>
        <dbReference type="RuleBase" id="RU003749"/>
    </source>
</evidence>
<dbReference type="CDD" id="cd07043">
    <property type="entry name" value="STAS_anti-anti-sigma_factors"/>
    <property type="match status" value="1"/>
</dbReference>
<comment type="caution">
    <text evidence="4">The sequence shown here is derived from an EMBL/GenBank/DDBJ whole genome shotgun (WGS) entry which is preliminary data.</text>
</comment>
<dbReference type="PANTHER" id="PTHR33495">
    <property type="entry name" value="ANTI-SIGMA FACTOR ANTAGONIST TM_1081-RELATED-RELATED"/>
    <property type="match status" value="1"/>
</dbReference>
<proteinExistence type="inferred from homology"/>
<dbReference type="Gene3D" id="3.30.750.24">
    <property type="entry name" value="STAS domain"/>
    <property type="match status" value="1"/>
</dbReference>
<dbReference type="PANTHER" id="PTHR33495:SF2">
    <property type="entry name" value="ANTI-SIGMA FACTOR ANTAGONIST TM_1081-RELATED"/>
    <property type="match status" value="1"/>
</dbReference>
<protein>
    <recommendedName>
        <fullName evidence="2">Anti-sigma factor antagonist</fullName>
    </recommendedName>
</protein>
<dbReference type="AlphaFoldDB" id="A0A7C4MK99"/>
<dbReference type="NCBIfam" id="TIGR00377">
    <property type="entry name" value="ant_ant_sig"/>
    <property type="match status" value="1"/>
</dbReference>
<name>A0A7C4MK99_9BACT</name>
<dbReference type="EMBL" id="DSUH01000022">
    <property type="protein sequence ID" value="HGU31422.1"/>
    <property type="molecule type" value="Genomic_DNA"/>
</dbReference>
<dbReference type="Pfam" id="PF01740">
    <property type="entry name" value="STAS"/>
    <property type="match status" value="1"/>
</dbReference>
<accession>A0A7C4MK99</accession>
<sequence>MRIDTRKSDDLLIITPLDNRIDASIAPDFKGHMLNWIHEGNSRILLDLYHVEFIDSSGLSVLVSTLKALAGRGELMLCSICETVMNLFRLTRMDRIFKIYPSVEEALKVIKENHQKE</sequence>
<dbReference type="InterPro" id="IPR002645">
    <property type="entry name" value="STAS_dom"/>
</dbReference>
<dbReference type="SUPFAM" id="SSF52091">
    <property type="entry name" value="SpoIIaa-like"/>
    <property type="match status" value="1"/>
</dbReference>
<gene>
    <name evidence="4" type="ORF">ENS29_01030</name>
</gene>
<comment type="similarity">
    <text evidence="1 2">Belongs to the anti-sigma-factor antagonist family.</text>
</comment>
<dbReference type="GO" id="GO:0043856">
    <property type="term" value="F:anti-sigma factor antagonist activity"/>
    <property type="evidence" value="ECO:0007669"/>
    <property type="project" value="InterPro"/>
</dbReference>
<reference evidence="4" key="1">
    <citation type="journal article" date="2020" name="mSystems">
        <title>Genome- and Community-Level Interaction Insights into Carbon Utilization and Element Cycling Functions of Hydrothermarchaeota in Hydrothermal Sediment.</title>
        <authorList>
            <person name="Zhou Z."/>
            <person name="Liu Y."/>
            <person name="Xu W."/>
            <person name="Pan J."/>
            <person name="Luo Z.H."/>
            <person name="Li M."/>
        </authorList>
    </citation>
    <scope>NUCLEOTIDE SEQUENCE [LARGE SCALE GENOMIC DNA]</scope>
    <source>
        <strain evidence="4">SpSt-477</strain>
    </source>
</reference>
<evidence type="ECO:0000256" key="1">
    <source>
        <dbReference type="ARBA" id="ARBA00009013"/>
    </source>
</evidence>
<evidence type="ECO:0000259" key="3">
    <source>
        <dbReference type="PROSITE" id="PS50801"/>
    </source>
</evidence>
<evidence type="ECO:0000313" key="4">
    <source>
        <dbReference type="EMBL" id="HGU31422.1"/>
    </source>
</evidence>
<feature type="domain" description="STAS" evidence="3">
    <location>
        <begin position="12"/>
        <end position="110"/>
    </location>
</feature>